<evidence type="ECO:0000313" key="3">
    <source>
        <dbReference type="Proteomes" id="UP001168821"/>
    </source>
</evidence>
<dbReference type="InterPro" id="IPR046673">
    <property type="entry name" value="ToxA_N"/>
</dbReference>
<sequence length="1704" mass="195862">MPDVLGIARAAMKEKIKKWYGLDINPDELHLAYYGPNAHNQLRYIWAITLTGALLINYHALEKGESPSKLNSHYRIIYNNNSQYGSIHPAAVWDMIQEINIVTEVHRALKKFWSIHKENWRSLIKAEFIRAARRAKEEGVISELDLINLFKGLAPEVSLSKPLTLEHLETCKSYLGIQVDFLGINGYFSNNILRVLLKNGKVILYIPSIDQQAFYQYAEDDFLFEKSKQFYAFNNDRDMRAWIINQAKDKQLRFLLSRHFSLYNRKDGITYTGVDNGLKKLAEGLWDPAGRGIGYDYSTYTKDVFEAIALLTMERSFEDTGMVTASYDQIKSNSLFYFNAINFAAGPLLILCEPLRATLKLRNFTEQLGFKLSSGRKDFKDVESELLIEMEALFGATKSVIPIKKNLQTKTCDPLEKPHIHNKEIKKDFYKELKAKFPDLQVQLDDPDPFLVEHDKRALNESNCYLGKENCIIDLFVKSTNIYLESETHLNLSLVNFKKDYESFYKNFKNSLAQAYTKSTTFRRLFNLAYEQELQYPHKRWLIMPFKNLQLLATRKQFSAKEVRMIGLYENEVIGKEKEFFQSGSCLVPFSIERYNLHEIVKALTNLSDFVSHSHPRGPVVEYTNIILKEMNLAVPVRTQLISNLSDSKKAVLQGLNCLNYAIYLQLRNTVISTLPNFKEMASQVMRSILKEQTGLDLDPDKVYLNYFGKSPKHYSSQAFLKWTRDVQPEWSITLTALPFCNYNSIDEFKSAARLNEEYGVYWQGFGCDHYGIRNEIKIKPSVLRDIIWKLGFATKVDQELSKFWNEHQDDWRMLAKAEFLRSALEAKEKGFLDENDYVYLLMGLTPGVPINKPVTLFHLRQKSIPLIDVRLFDINGYTATDILRFLLKDGKEILYIPGSQQSFYTFESDHRLRQWIVEQATNLKKRFKIATHFSLYNRQDGNTYTGVDNALQKLAEGDWQVDGSGIDYYEDYKIKEDVFDVLAKKTKRCKFKDANTLIMSNSELCEQRVLMAFQIVGMFFSIPLMFFGPIGATFGTALFATTLGIESHIAIFGDSAEERKQAAKGAETDVGTAALFGAASIFIVKSMRLIKEVGRELLEGPKQLATEFEMNVLDTLQTTSETVLVEDSLIEPAAPPETWPTPLSTPVLENGLHMNPSTRAAELTGKLAVASSISNKVKEVTRKAIPDKVVHFYKELYWQHPDLQLQLENPDPLLLQHDSLAIDTSNRFLGESNGVIESFIKNKKEMAYFEFKKVKTKNWRDFPVEYYVLRRIITDAYTESPTFRRLYNYAYDTELFKKENRWVIAPNEAIQTTISGEGATHGRTIGLNIDLVNRRYYQSGDTFSTFNVEHAYLHEVIEALTRIPYEPSSKYPRGPVVEYTNIVLKEIAHQLPSYGISPVRTKIIASLSIDQKGALEHYSTLAQKYPNLRLQSEHPDPYLLDHDRVAVDSKDYLTINKMRVIDLMFTKNSLNLARKTREYEFLAILLNKAYVKSPTFRRLFNYARFSYKWDKPDNRVELVVKSKNIRAYYSGSFVDEKGYIHVNPKSKTVLYLNHNIKALSNLRYMGCNNKLCDPSFVRVYIHEVVHALTNLEDVTIGQHIRGPVVEYTNVILLEMGLPEPVRALYSLPELDSSQSSISTSSSEPSELDLLLTTSPRKASLLSKIRLTTMHTTQKTTEGRWLCKSPLGVNAYKLIRNVTTSHIK</sequence>
<protein>
    <recommendedName>
        <fullName evidence="1">Dermonecrotic toxin N-terminal domain-containing protein</fullName>
    </recommendedName>
</protein>
<dbReference type="InterPro" id="IPR010777">
    <property type="entry name" value="PipA"/>
</dbReference>
<accession>A0AA38HJ85</accession>
<comment type="caution">
    <text evidence="2">The sequence shown here is derived from an EMBL/GenBank/DDBJ whole genome shotgun (WGS) entry which is preliminary data.</text>
</comment>
<feature type="domain" description="Dermonecrotic toxin N-terminal" evidence="1">
    <location>
        <begin position="674"/>
        <end position="937"/>
    </location>
</feature>
<dbReference type="EMBL" id="JALNTZ010002461">
    <property type="protein sequence ID" value="KAJ3617301.1"/>
    <property type="molecule type" value="Genomic_DNA"/>
</dbReference>
<organism evidence="2 3">
    <name type="scientific">Zophobas morio</name>
    <dbReference type="NCBI Taxonomy" id="2755281"/>
    <lineage>
        <taxon>Eukaryota</taxon>
        <taxon>Metazoa</taxon>
        <taxon>Ecdysozoa</taxon>
        <taxon>Arthropoda</taxon>
        <taxon>Hexapoda</taxon>
        <taxon>Insecta</taxon>
        <taxon>Pterygota</taxon>
        <taxon>Neoptera</taxon>
        <taxon>Endopterygota</taxon>
        <taxon>Coleoptera</taxon>
        <taxon>Polyphaga</taxon>
        <taxon>Cucujiformia</taxon>
        <taxon>Tenebrionidae</taxon>
        <taxon>Zophobas</taxon>
    </lineage>
</organism>
<gene>
    <name evidence="2" type="ORF">Zmor_008828</name>
</gene>
<feature type="domain" description="Dermonecrotic toxin N-terminal" evidence="1">
    <location>
        <begin position="1"/>
        <end position="219"/>
    </location>
</feature>
<evidence type="ECO:0000259" key="1">
    <source>
        <dbReference type="Pfam" id="PF20178"/>
    </source>
</evidence>
<reference evidence="2" key="1">
    <citation type="journal article" date="2023" name="G3 (Bethesda)">
        <title>Whole genome assemblies of Zophobas morio and Tenebrio molitor.</title>
        <authorList>
            <person name="Kaur S."/>
            <person name="Stinson S.A."/>
            <person name="diCenzo G.C."/>
        </authorList>
    </citation>
    <scope>NUCLEOTIDE SEQUENCE</scope>
    <source>
        <strain evidence="2">QUZm001</strain>
    </source>
</reference>
<name>A0AA38HJ85_9CUCU</name>
<evidence type="ECO:0000313" key="2">
    <source>
        <dbReference type="EMBL" id="KAJ3617301.1"/>
    </source>
</evidence>
<proteinExistence type="predicted"/>
<dbReference type="Pfam" id="PF20178">
    <property type="entry name" value="ToxA_N"/>
    <property type="match status" value="2"/>
</dbReference>
<keyword evidence="3" id="KW-1185">Reference proteome</keyword>
<dbReference type="Pfam" id="PF07108">
    <property type="entry name" value="PipA"/>
    <property type="match status" value="3"/>
</dbReference>
<dbReference type="Proteomes" id="UP001168821">
    <property type="component" value="Unassembled WGS sequence"/>
</dbReference>